<dbReference type="EC" id="2.5.1.10" evidence="9"/>
<evidence type="ECO:0000256" key="3">
    <source>
        <dbReference type="ARBA" id="ARBA00006706"/>
    </source>
</evidence>
<evidence type="ECO:0000313" key="10">
    <source>
        <dbReference type="Proteomes" id="UP000236161"/>
    </source>
</evidence>
<name>A0A2I0AR49_9ASPA</name>
<dbReference type="SUPFAM" id="SSF48576">
    <property type="entry name" value="Terpenoid synthases"/>
    <property type="match status" value="1"/>
</dbReference>
<dbReference type="SFLD" id="SFLDG01017">
    <property type="entry name" value="Polyprenyl_Transferase_Like"/>
    <property type="match status" value="1"/>
</dbReference>
<dbReference type="GO" id="GO:0046872">
    <property type="term" value="F:metal ion binding"/>
    <property type="evidence" value="ECO:0007669"/>
    <property type="project" value="UniProtKB-KW"/>
</dbReference>
<evidence type="ECO:0000256" key="8">
    <source>
        <dbReference type="RuleBase" id="RU004466"/>
    </source>
</evidence>
<keyword evidence="5" id="KW-0479">Metal-binding</keyword>
<dbReference type="GO" id="GO:0004161">
    <property type="term" value="F:dimethylallyltranstransferase activity"/>
    <property type="evidence" value="ECO:0007669"/>
    <property type="project" value="UniProtKB-EC"/>
</dbReference>
<dbReference type="NCBIfam" id="NF045485">
    <property type="entry name" value="FPPsyn"/>
    <property type="match status" value="1"/>
</dbReference>
<dbReference type="AlphaFoldDB" id="A0A2I0AR49"/>
<keyword evidence="4 8" id="KW-0808">Transferase</keyword>
<organism evidence="9 10">
    <name type="scientific">Apostasia shenzhenica</name>
    <dbReference type="NCBI Taxonomy" id="1088818"/>
    <lineage>
        <taxon>Eukaryota</taxon>
        <taxon>Viridiplantae</taxon>
        <taxon>Streptophyta</taxon>
        <taxon>Embryophyta</taxon>
        <taxon>Tracheophyta</taxon>
        <taxon>Spermatophyta</taxon>
        <taxon>Magnoliopsida</taxon>
        <taxon>Liliopsida</taxon>
        <taxon>Asparagales</taxon>
        <taxon>Orchidaceae</taxon>
        <taxon>Apostasioideae</taxon>
        <taxon>Apostasia</taxon>
    </lineage>
</organism>
<keyword evidence="10" id="KW-1185">Reference proteome</keyword>
<dbReference type="PROSITE" id="PS00723">
    <property type="entry name" value="POLYPRENYL_SYNTHASE_1"/>
    <property type="match status" value="1"/>
</dbReference>
<dbReference type="Proteomes" id="UP000236161">
    <property type="component" value="Unassembled WGS sequence"/>
</dbReference>
<dbReference type="SFLD" id="SFLDS00005">
    <property type="entry name" value="Isoprenoid_Synthase_Type_I"/>
    <property type="match status" value="1"/>
</dbReference>
<evidence type="ECO:0000256" key="1">
    <source>
        <dbReference type="ARBA" id="ARBA00001946"/>
    </source>
</evidence>
<dbReference type="InterPro" id="IPR008949">
    <property type="entry name" value="Isoprenoid_synthase_dom_sf"/>
</dbReference>
<evidence type="ECO:0000256" key="7">
    <source>
        <dbReference type="ARBA" id="ARBA00023229"/>
    </source>
</evidence>
<comment type="similarity">
    <text evidence="3 8">Belongs to the FPP/GGPP synthase family.</text>
</comment>
<dbReference type="FunFam" id="1.10.600.10:FF:000001">
    <property type="entry name" value="Geranylgeranyl diphosphate synthase"/>
    <property type="match status" value="1"/>
</dbReference>
<dbReference type="InterPro" id="IPR000092">
    <property type="entry name" value="Polyprenyl_synt"/>
</dbReference>
<accession>A0A2I0AR49</accession>
<dbReference type="EMBL" id="KZ451959">
    <property type="protein sequence ID" value="PKA57946.1"/>
    <property type="molecule type" value="Genomic_DNA"/>
</dbReference>
<dbReference type="GO" id="GO:0004337">
    <property type="term" value="F:(2E,6E)-farnesyl diphosphate synthase activity"/>
    <property type="evidence" value="ECO:0007669"/>
    <property type="project" value="UniProtKB-EC"/>
</dbReference>
<keyword evidence="6" id="KW-0460">Magnesium</keyword>
<reference evidence="9 10" key="1">
    <citation type="journal article" date="2017" name="Nature">
        <title>The Apostasia genome and the evolution of orchids.</title>
        <authorList>
            <person name="Zhang G.Q."/>
            <person name="Liu K.W."/>
            <person name="Li Z."/>
            <person name="Lohaus R."/>
            <person name="Hsiao Y.Y."/>
            <person name="Niu S.C."/>
            <person name="Wang J.Y."/>
            <person name="Lin Y.C."/>
            <person name="Xu Q."/>
            <person name="Chen L.J."/>
            <person name="Yoshida K."/>
            <person name="Fujiwara S."/>
            <person name="Wang Z.W."/>
            <person name="Zhang Y.Q."/>
            <person name="Mitsuda N."/>
            <person name="Wang M."/>
            <person name="Liu G.H."/>
            <person name="Pecoraro L."/>
            <person name="Huang H.X."/>
            <person name="Xiao X.J."/>
            <person name="Lin M."/>
            <person name="Wu X.Y."/>
            <person name="Wu W.L."/>
            <person name="Chen Y.Y."/>
            <person name="Chang S.B."/>
            <person name="Sakamoto S."/>
            <person name="Ohme-Takagi M."/>
            <person name="Yagi M."/>
            <person name="Zeng S.J."/>
            <person name="Shen C.Y."/>
            <person name="Yeh C.M."/>
            <person name="Luo Y.B."/>
            <person name="Tsai W.C."/>
            <person name="Van de Peer Y."/>
            <person name="Liu Z.J."/>
        </authorList>
    </citation>
    <scope>NUCLEOTIDE SEQUENCE [LARGE SCALE GENOMIC DNA]</scope>
    <source>
        <strain evidence="10">cv. Shenzhen</strain>
        <tissue evidence="9">Stem</tissue>
    </source>
</reference>
<comment type="pathway">
    <text evidence="2">Isoprenoid biosynthesis.</text>
</comment>
<evidence type="ECO:0000313" key="9">
    <source>
        <dbReference type="EMBL" id="PKA57946.1"/>
    </source>
</evidence>
<keyword evidence="7" id="KW-0414">Isoprene biosynthesis</keyword>
<proteinExistence type="inferred from homology"/>
<dbReference type="EC" id="2.5.1.29" evidence="9"/>
<comment type="cofactor">
    <cofactor evidence="1">
        <name>Mg(2+)</name>
        <dbReference type="ChEBI" id="CHEBI:18420"/>
    </cofactor>
</comment>
<sequence length="344" mass="36516">MAATGAPPLVLRTAGRLRGPSLRRFPSVIDTRRATATVLEISPPSPAAAGFDLETYMAARGRRVEEALEAAVPLLPPAKIHSAMRYSLLAGGKRVRPILTLAASELVGGGEAAVMPFACAVEMIHTMSLVHDDLPCVDDGHHRRGRPANHRVFGDAAAVLAGDALIFLAFEHIAARTAGDVPPERILRAVAELAAAAGSGGMIAGQIVDLDSERKEVGREVLEYIHVQKTARLIEAAAVAGAIVGGGNDGEVERIKRYARCVGLLFQVVDDVLDATRTAEELGKTAGRDLTVGKATYPKLLGMAGSREFACQLVKRSEEELAGFDAERAAPLYHLARFVACREH</sequence>
<evidence type="ECO:0000256" key="6">
    <source>
        <dbReference type="ARBA" id="ARBA00022842"/>
    </source>
</evidence>
<dbReference type="GO" id="GO:0008299">
    <property type="term" value="P:isoprenoid biosynthetic process"/>
    <property type="evidence" value="ECO:0007669"/>
    <property type="project" value="UniProtKB-KW"/>
</dbReference>
<dbReference type="InterPro" id="IPR053378">
    <property type="entry name" value="Prenyl_diphosphate_synthase"/>
</dbReference>
<dbReference type="PROSITE" id="PS00444">
    <property type="entry name" value="POLYPRENYL_SYNTHASE_2"/>
    <property type="match status" value="1"/>
</dbReference>
<dbReference type="GO" id="GO:0004311">
    <property type="term" value="F:geranylgeranyl diphosphate synthase activity"/>
    <property type="evidence" value="ECO:0007669"/>
    <property type="project" value="UniProtKB-EC"/>
</dbReference>
<evidence type="ECO:0000256" key="5">
    <source>
        <dbReference type="ARBA" id="ARBA00022723"/>
    </source>
</evidence>
<dbReference type="STRING" id="1088818.A0A2I0AR49"/>
<dbReference type="Pfam" id="PF00348">
    <property type="entry name" value="polyprenyl_synt"/>
    <property type="match status" value="1"/>
</dbReference>
<dbReference type="EC" id="2.5.1.1" evidence="9"/>
<dbReference type="PANTHER" id="PTHR43281:SF1">
    <property type="entry name" value="FARNESYL DIPHOSPHATE SYNTHASE"/>
    <property type="match status" value="1"/>
</dbReference>
<evidence type="ECO:0000256" key="4">
    <source>
        <dbReference type="ARBA" id="ARBA00022679"/>
    </source>
</evidence>
<dbReference type="Gene3D" id="1.10.600.10">
    <property type="entry name" value="Farnesyl Diphosphate Synthase"/>
    <property type="match status" value="1"/>
</dbReference>
<protein>
    <submittedName>
        <fullName evidence="9">Geranylgeranyl pyrophosphate synthase, chloroplastic</fullName>
        <ecNumber evidence="9">2.5.1.1</ecNumber>
        <ecNumber evidence="9">2.5.1.10</ecNumber>
        <ecNumber evidence="9">2.5.1.29</ecNumber>
    </submittedName>
</protein>
<dbReference type="CDD" id="cd00685">
    <property type="entry name" value="Trans_IPPS_HT"/>
    <property type="match status" value="1"/>
</dbReference>
<dbReference type="InterPro" id="IPR033749">
    <property type="entry name" value="Polyprenyl_synt_CS"/>
</dbReference>
<dbReference type="OrthoDB" id="6921389at2759"/>
<evidence type="ECO:0000256" key="2">
    <source>
        <dbReference type="ARBA" id="ARBA00005128"/>
    </source>
</evidence>
<dbReference type="GO" id="GO:0005737">
    <property type="term" value="C:cytoplasm"/>
    <property type="evidence" value="ECO:0007669"/>
    <property type="project" value="UniProtKB-ARBA"/>
</dbReference>
<dbReference type="PANTHER" id="PTHR43281">
    <property type="entry name" value="FARNESYL DIPHOSPHATE SYNTHASE"/>
    <property type="match status" value="1"/>
</dbReference>
<gene>
    <name evidence="9" type="primary">GGPS</name>
    <name evidence="9" type="ORF">AXF42_Ash012485</name>
</gene>